<feature type="domain" description="Peptidoglycan beta-N-acetylmuramidase NamZ N-terminal" evidence="2">
    <location>
        <begin position="47"/>
        <end position="248"/>
    </location>
</feature>
<dbReference type="InterPro" id="IPR048503">
    <property type="entry name" value="NamZ_C"/>
</dbReference>
<proteinExistence type="predicted"/>
<dbReference type="Pfam" id="PF07075">
    <property type="entry name" value="NamZ_N"/>
    <property type="match status" value="1"/>
</dbReference>
<comment type="caution">
    <text evidence="4">The sequence shown here is derived from an EMBL/GenBank/DDBJ whole genome shotgun (WGS) entry which is preliminary data.</text>
</comment>
<reference evidence="4" key="1">
    <citation type="journal article" date="2021" name="PeerJ">
        <title>Extensive microbial diversity within the chicken gut microbiome revealed by metagenomics and culture.</title>
        <authorList>
            <person name="Gilroy R."/>
            <person name="Ravi A."/>
            <person name="Getino M."/>
            <person name="Pursley I."/>
            <person name="Horton D.L."/>
            <person name="Alikhan N.F."/>
            <person name="Baker D."/>
            <person name="Gharbi K."/>
            <person name="Hall N."/>
            <person name="Watson M."/>
            <person name="Adriaenssens E.M."/>
            <person name="Foster-Nyarko E."/>
            <person name="Jarju S."/>
            <person name="Secka A."/>
            <person name="Antonio M."/>
            <person name="Oren A."/>
            <person name="Chaudhuri R.R."/>
            <person name="La Ragione R."/>
            <person name="Hildebrand F."/>
            <person name="Pallen M.J."/>
        </authorList>
    </citation>
    <scope>NUCLEOTIDE SEQUENCE</scope>
    <source>
        <strain evidence="4">4100</strain>
    </source>
</reference>
<keyword evidence="1" id="KW-0732">Signal</keyword>
<evidence type="ECO:0000259" key="2">
    <source>
        <dbReference type="Pfam" id="PF07075"/>
    </source>
</evidence>
<organism evidence="4 5">
    <name type="scientific">Candidatus Amulumruptor caecigallinarius</name>
    <dbReference type="NCBI Taxonomy" id="2109911"/>
    <lineage>
        <taxon>Bacteria</taxon>
        <taxon>Pseudomonadati</taxon>
        <taxon>Bacteroidota</taxon>
        <taxon>Bacteroidia</taxon>
        <taxon>Bacteroidales</taxon>
        <taxon>Muribaculaceae</taxon>
        <taxon>Candidatus Amulumruptor</taxon>
    </lineage>
</organism>
<dbReference type="EMBL" id="DYXT01000003">
    <property type="protein sequence ID" value="HJE38176.1"/>
    <property type="molecule type" value="Genomic_DNA"/>
</dbReference>
<reference evidence="4" key="2">
    <citation type="submission" date="2021-09" db="EMBL/GenBank/DDBJ databases">
        <authorList>
            <person name="Gilroy R."/>
        </authorList>
    </citation>
    <scope>NUCLEOTIDE SEQUENCE</scope>
    <source>
        <strain evidence="4">4100</strain>
    </source>
</reference>
<dbReference type="Pfam" id="PF20732">
    <property type="entry name" value="NamZ_C"/>
    <property type="match status" value="1"/>
</dbReference>
<dbReference type="AlphaFoldDB" id="A0A921E761"/>
<gene>
    <name evidence="4" type="ORF">K8V47_00200</name>
</gene>
<evidence type="ECO:0000256" key="1">
    <source>
        <dbReference type="SAM" id="SignalP"/>
    </source>
</evidence>
<dbReference type="PIRSF" id="PIRSF016719">
    <property type="entry name" value="UCP016719"/>
    <property type="match status" value="1"/>
</dbReference>
<evidence type="ECO:0000313" key="5">
    <source>
        <dbReference type="Proteomes" id="UP000711407"/>
    </source>
</evidence>
<dbReference type="InterPro" id="IPR048502">
    <property type="entry name" value="NamZ_N"/>
</dbReference>
<feature type="chain" id="PRO_5037058295" evidence="1">
    <location>
        <begin position="25"/>
        <end position="393"/>
    </location>
</feature>
<name>A0A921E761_9BACT</name>
<evidence type="ECO:0000313" key="4">
    <source>
        <dbReference type="EMBL" id="HJE38176.1"/>
    </source>
</evidence>
<dbReference type="PANTHER" id="PTHR42915">
    <property type="entry name" value="HYPOTHETICAL 460 KDA PROTEIN IN FEUA-SIGW INTERGENIC REGION [PRECURSOR]"/>
    <property type="match status" value="1"/>
</dbReference>
<evidence type="ECO:0000259" key="3">
    <source>
        <dbReference type="Pfam" id="PF20732"/>
    </source>
</evidence>
<dbReference type="Gene3D" id="3.90.1150.140">
    <property type="match status" value="1"/>
</dbReference>
<dbReference type="InterPro" id="IPR008302">
    <property type="entry name" value="NamZ"/>
</dbReference>
<accession>A0A921E761</accession>
<dbReference type="GO" id="GO:0033922">
    <property type="term" value="F:peptidoglycan beta-N-acetylmuramidase activity"/>
    <property type="evidence" value="ECO:0007669"/>
    <property type="project" value="InterPro"/>
</dbReference>
<feature type="signal peptide" evidence="1">
    <location>
        <begin position="1"/>
        <end position="24"/>
    </location>
</feature>
<protein>
    <submittedName>
        <fullName evidence="4">DUF1343 domain-containing protein</fullName>
    </submittedName>
</protein>
<dbReference type="PANTHER" id="PTHR42915:SF1">
    <property type="entry name" value="PEPTIDOGLYCAN BETA-N-ACETYLMURAMIDASE NAMZ"/>
    <property type="match status" value="1"/>
</dbReference>
<dbReference type="Proteomes" id="UP000711407">
    <property type="component" value="Unassembled WGS sequence"/>
</dbReference>
<feature type="domain" description="Peptidoglycan beta-N-acetylmuramidase NamZ C-terminal" evidence="3">
    <location>
        <begin position="252"/>
        <end position="392"/>
    </location>
</feature>
<sequence length="393" mass="43632">MIRVFAIWAAMAAVLLSYSLPSAASDTLKLANERPEAYLPLLRGKKVGLLSNHTGIDRDSVHTLDKLLAAGVNVTTLFSPEHGFRGDADAGQKVGNAVDQQTGLPVVSLYGSKSLPLSAKVIDDVDVFVVDLQDVGLRFYTYYITMLKLMDEAAREEKEFVVFDRPNPLGMTVDGPVLDMSLKSGVGALPIPMVHGMTMGELARMIVGEGWLKQTSSPLALTVVEMEGYTHDMRFQLLNRPSPNLKSMHAVYLYPSTCLFEGTAMSLGRGTEHPFEMYGHPEMRDGEYTFTPRSMPGAKNPPLAGKKCRGRNLQGLPDDDIITGGVNLEYVIDAYRNMPRSVKFFTSFFDLLTGDRSIRRQIESGRSAADIKASWQEDVEQFREMRSKYLLYR</sequence>
<dbReference type="Gene3D" id="3.40.50.12170">
    <property type="entry name" value="Uncharacterised protein PF07075, DUF1343"/>
    <property type="match status" value="1"/>
</dbReference>